<keyword evidence="1" id="KW-0812">Transmembrane</keyword>
<accession>A0ABS7RGS5</accession>
<evidence type="ECO:0000313" key="2">
    <source>
        <dbReference type="EMBL" id="MBY9073707.1"/>
    </source>
</evidence>
<name>A0ABS7RGS5_9ACTN</name>
<proteinExistence type="predicted"/>
<protein>
    <submittedName>
        <fullName evidence="2">Uncharacterized protein</fullName>
    </submittedName>
</protein>
<reference evidence="2 3" key="1">
    <citation type="submission" date="2021-08" db="EMBL/GenBank/DDBJ databases">
        <title>Nocardioides bacterium WL0053 sp. nov., isolated from the sediment.</title>
        <authorList>
            <person name="Wang L."/>
            <person name="Zhang D."/>
            <person name="Zhang A."/>
        </authorList>
    </citation>
    <scope>NUCLEOTIDE SEQUENCE [LARGE SCALE GENOMIC DNA]</scope>
    <source>
        <strain evidence="2 3">WL0053</strain>
    </source>
</reference>
<evidence type="ECO:0000256" key="1">
    <source>
        <dbReference type="SAM" id="Phobius"/>
    </source>
</evidence>
<keyword evidence="3" id="KW-1185">Reference proteome</keyword>
<comment type="caution">
    <text evidence="2">The sequence shown here is derived from an EMBL/GenBank/DDBJ whole genome shotgun (WGS) entry which is preliminary data.</text>
</comment>
<gene>
    <name evidence="2" type="ORF">K1X13_02620</name>
</gene>
<evidence type="ECO:0000313" key="3">
    <source>
        <dbReference type="Proteomes" id="UP000754710"/>
    </source>
</evidence>
<dbReference type="RefSeq" id="WP_221023477.1">
    <property type="nucleotide sequence ID" value="NZ_JAIEZQ010000001.1"/>
</dbReference>
<organism evidence="2 3">
    <name type="scientific">Nocardioides jiangsuensis</name>
    <dbReference type="NCBI Taxonomy" id="2866161"/>
    <lineage>
        <taxon>Bacteria</taxon>
        <taxon>Bacillati</taxon>
        <taxon>Actinomycetota</taxon>
        <taxon>Actinomycetes</taxon>
        <taxon>Propionibacteriales</taxon>
        <taxon>Nocardioidaceae</taxon>
        <taxon>Nocardioides</taxon>
    </lineage>
</organism>
<dbReference type="Proteomes" id="UP000754710">
    <property type="component" value="Unassembled WGS sequence"/>
</dbReference>
<sequence>MSVTFSGQLSGQPTRRVRHEVRDGLTVIAFSAVASSGLALALMLLVHLGD</sequence>
<keyword evidence="1" id="KW-1133">Transmembrane helix</keyword>
<feature type="transmembrane region" description="Helical" evidence="1">
    <location>
        <begin position="25"/>
        <end position="48"/>
    </location>
</feature>
<dbReference type="EMBL" id="JAIEZQ010000001">
    <property type="protein sequence ID" value="MBY9073707.1"/>
    <property type="molecule type" value="Genomic_DNA"/>
</dbReference>
<keyword evidence="1" id="KW-0472">Membrane</keyword>